<gene>
    <name evidence="3" type="ORF">UFOPK1413_00348</name>
</gene>
<organism evidence="3">
    <name type="scientific">freshwater metagenome</name>
    <dbReference type="NCBI Taxonomy" id="449393"/>
    <lineage>
        <taxon>unclassified sequences</taxon>
        <taxon>metagenomes</taxon>
        <taxon>ecological metagenomes</taxon>
    </lineage>
</organism>
<feature type="transmembrane region" description="Helical" evidence="2">
    <location>
        <begin position="143"/>
        <end position="164"/>
    </location>
</feature>
<keyword evidence="2" id="KW-0472">Membrane</keyword>
<evidence type="ECO:0000256" key="2">
    <source>
        <dbReference type="SAM" id="Phobius"/>
    </source>
</evidence>
<name>A0A6J6B539_9ZZZZ</name>
<dbReference type="EMBL" id="CAEZSG010000035">
    <property type="protein sequence ID" value="CAB4534160.1"/>
    <property type="molecule type" value="Genomic_DNA"/>
</dbReference>
<keyword evidence="2" id="KW-1133">Transmembrane helix</keyword>
<dbReference type="AlphaFoldDB" id="A0A6J6B539"/>
<evidence type="ECO:0000313" key="3">
    <source>
        <dbReference type="EMBL" id="CAB4534160.1"/>
    </source>
</evidence>
<proteinExistence type="predicted"/>
<evidence type="ECO:0000256" key="1">
    <source>
        <dbReference type="SAM" id="MobiDB-lite"/>
    </source>
</evidence>
<accession>A0A6J6B539</accession>
<keyword evidence="2" id="KW-0812">Transmembrane</keyword>
<feature type="transmembrane region" description="Helical" evidence="2">
    <location>
        <begin position="119"/>
        <end position="137"/>
    </location>
</feature>
<feature type="transmembrane region" description="Helical" evidence="2">
    <location>
        <begin position="21"/>
        <end position="37"/>
    </location>
</feature>
<reference evidence="3" key="1">
    <citation type="submission" date="2020-05" db="EMBL/GenBank/DDBJ databases">
        <authorList>
            <person name="Chiriac C."/>
            <person name="Salcher M."/>
            <person name="Ghai R."/>
            <person name="Kavagutti S V."/>
        </authorList>
    </citation>
    <scope>NUCLEOTIDE SEQUENCE</scope>
</reference>
<feature type="transmembrane region" description="Helical" evidence="2">
    <location>
        <begin position="70"/>
        <end position="88"/>
    </location>
</feature>
<feature type="region of interest" description="Disordered" evidence="1">
    <location>
        <begin position="174"/>
        <end position="194"/>
    </location>
</feature>
<protein>
    <submittedName>
        <fullName evidence="3">Unannotated protein</fullName>
    </submittedName>
</protein>
<sequence length="194" mass="20831">MATARNRMVIVTKGLEAIRPYARYLAALIAGVAITLTDDHSTYTGLEWLTFVVVVSLLSRGGPTTLMNTVAWWSTLVVAALALLGLIASRMSPTTALSLTIALVAFETSRAFTRSDRIWLWSTGVLALGLSILYFTIDANDRTAAGLTGGWAIIAGIFGLIGVIDSRVKARRSTQKVKPSKSTTTKAKTRGSKR</sequence>